<evidence type="ECO:0000313" key="2">
    <source>
        <dbReference type="Proteomes" id="UP000515734"/>
    </source>
</evidence>
<dbReference type="EMBL" id="AP023287">
    <property type="protein sequence ID" value="BCI55103.1"/>
    <property type="molecule type" value="Genomic_DNA"/>
</dbReference>
<reference evidence="1 2" key="1">
    <citation type="submission" date="2020-07" db="EMBL/GenBank/DDBJ databases">
        <title>Complete genome sequence of Mycolicibacterium litorale like strain isolated from cardiac implantable electronic device infection.</title>
        <authorList>
            <person name="Fukano H."/>
            <person name="Miyama H."/>
            <person name="Hoshino Y."/>
        </authorList>
    </citation>
    <scope>NUCLEOTIDE SEQUENCE [LARGE SCALE GENOMIC DNA]</scope>
    <source>
        <strain evidence="1 2">NIIDNTM18</strain>
    </source>
</reference>
<dbReference type="CDD" id="cd00448">
    <property type="entry name" value="YjgF_YER057c_UK114_family"/>
    <property type="match status" value="1"/>
</dbReference>
<evidence type="ECO:0000313" key="1">
    <source>
        <dbReference type="EMBL" id="BCI55103.1"/>
    </source>
</evidence>
<name>A0A6S6P5G6_9MYCO</name>
<dbReference type="SUPFAM" id="SSF55298">
    <property type="entry name" value="YjgF-like"/>
    <property type="match status" value="1"/>
</dbReference>
<organism evidence="1 2">
    <name type="scientific">Mycolicibacterium litorale</name>
    <dbReference type="NCBI Taxonomy" id="758802"/>
    <lineage>
        <taxon>Bacteria</taxon>
        <taxon>Bacillati</taxon>
        <taxon>Actinomycetota</taxon>
        <taxon>Actinomycetes</taxon>
        <taxon>Mycobacteriales</taxon>
        <taxon>Mycobacteriaceae</taxon>
        <taxon>Mycolicibacterium</taxon>
    </lineage>
</organism>
<accession>A0A6S6P5G6</accession>
<dbReference type="PANTHER" id="PTHR43857:SF1">
    <property type="entry name" value="YJGH FAMILY PROTEIN"/>
    <property type="match status" value="1"/>
</dbReference>
<dbReference type="InterPro" id="IPR035959">
    <property type="entry name" value="RutC-like_sf"/>
</dbReference>
<gene>
    <name evidence="1" type="ORF">NIIDNTM18_43810</name>
</gene>
<protein>
    <submittedName>
        <fullName evidence="1">Translation initiation inhibitor</fullName>
    </submittedName>
</protein>
<dbReference type="AlphaFoldDB" id="A0A6S6P5G6"/>
<dbReference type="Gene3D" id="3.30.1330.40">
    <property type="entry name" value="RutC-like"/>
    <property type="match status" value="1"/>
</dbReference>
<dbReference type="Pfam" id="PF01042">
    <property type="entry name" value="Ribonuc_L-PSP"/>
    <property type="match status" value="1"/>
</dbReference>
<dbReference type="Proteomes" id="UP000515734">
    <property type="component" value="Chromosome"/>
</dbReference>
<proteinExistence type="predicted"/>
<dbReference type="InterPro" id="IPR006175">
    <property type="entry name" value="YjgF/YER057c/UK114"/>
</dbReference>
<sequence length="135" mass="14897">MTILPSYHNPPELAEPLSTYTHVAQAGNLVFVAGQCGLRKDNSVAGPDVTSQTYQAYENITKALISQGSSLRRVVRFVTYLVSADDVAEFYAARKAFFAAHYADGEYPPNTLLIVQGLVRPDLRVEIDATAYRDR</sequence>
<dbReference type="PANTHER" id="PTHR43857">
    <property type="entry name" value="BLR7761 PROTEIN"/>
    <property type="match status" value="1"/>
</dbReference>
<dbReference type="RefSeq" id="WP_185292849.1">
    <property type="nucleotide sequence ID" value="NZ_AP023287.1"/>
</dbReference>